<dbReference type="GO" id="GO:0000166">
    <property type="term" value="F:nucleotide binding"/>
    <property type="evidence" value="ECO:0007669"/>
    <property type="project" value="InterPro"/>
</dbReference>
<name>A0A517R8D9_9PLAN</name>
<dbReference type="SUPFAM" id="SSF51735">
    <property type="entry name" value="NAD(P)-binding Rossmann-fold domains"/>
    <property type="match status" value="1"/>
</dbReference>
<dbReference type="EMBL" id="CP036269">
    <property type="protein sequence ID" value="QDT40146.1"/>
    <property type="molecule type" value="Genomic_DNA"/>
</dbReference>
<dbReference type="Gene3D" id="3.40.50.720">
    <property type="entry name" value="NAD(P)-binding Rossmann-like Domain"/>
    <property type="match status" value="1"/>
</dbReference>
<dbReference type="KEGG" id="gaz:Pan241w_01990"/>
<dbReference type="InterPro" id="IPR000683">
    <property type="entry name" value="Gfo/Idh/MocA-like_OxRdtase_N"/>
</dbReference>
<dbReference type="InterPro" id="IPR036291">
    <property type="entry name" value="NAD(P)-bd_dom_sf"/>
</dbReference>
<protein>
    <submittedName>
        <fullName evidence="2">Inositol 2-dehydrogenase</fullName>
        <ecNumber evidence="2">1.1.1.18</ecNumber>
    </submittedName>
</protein>
<reference evidence="2 3" key="1">
    <citation type="submission" date="2019-02" db="EMBL/GenBank/DDBJ databases">
        <title>Deep-cultivation of Planctomycetes and their phenomic and genomic characterization uncovers novel biology.</title>
        <authorList>
            <person name="Wiegand S."/>
            <person name="Jogler M."/>
            <person name="Boedeker C."/>
            <person name="Pinto D."/>
            <person name="Vollmers J."/>
            <person name="Rivas-Marin E."/>
            <person name="Kohn T."/>
            <person name="Peeters S.H."/>
            <person name="Heuer A."/>
            <person name="Rast P."/>
            <person name="Oberbeckmann S."/>
            <person name="Bunk B."/>
            <person name="Jeske O."/>
            <person name="Meyerdierks A."/>
            <person name="Storesund J.E."/>
            <person name="Kallscheuer N."/>
            <person name="Luecker S."/>
            <person name="Lage O.M."/>
            <person name="Pohl T."/>
            <person name="Merkel B.J."/>
            <person name="Hornburger P."/>
            <person name="Mueller R.-W."/>
            <person name="Bruemmer F."/>
            <person name="Labrenz M."/>
            <person name="Spormann A.M."/>
            <person name="Op den Camp H."/>
            <person name="Overmann J."/>
            <person name="Amann R."/>
            <person name="Jetten M.S.M."/>
            <person name="Mascher T."/>
            <person name="Medema M.H."/>
            <person name="Devos D.P."/>
            <person name="Kaster A.-K."/>
            <person name="Ovreas L."/>
            <person name="Rohde M."/>
            <person name="Galperin M.Y."/>
            <person name="Jogler C."/>
        </authorList>
    </citation>
    <scope>NUCLEOTIDE SEQUENCE [LARGE SCALE GENOMIC DNA]</scope>
    <source>
        <strain evidence="2 3">Pan241w</strain>
    </source>
</reference>
<dbReference type="RefSeq" id="WP_145209610.1">
    <property type="nucleotide sequence ID" value="NZ_CP036269.1"/>
</dbReference>
<evidence type="ECO:0000313" key="2">
    <source>
        <dbReference type="EMBL" id="QDT40146.1"/>
    </source>
</evidence>
<keyword evidence="2" id="KW-0560">Oxidoreductase</keyword>
<gene>
    <name evidence="2" type="primary">iolG_1</name>
    <name evidence="2" type="ORF">Pan241w_01990</name>
</gene>
<dbReference type="InterPro" id="IPR006311">
    <property type="entry name" value="TAT_signal"/>
</dbReference>
<dbReference type="PROSITE" id="PS51318">
    <property type="entry name" value="TAT"/>
    <property type="match status" value="1"/>
</dbReference>
<accession>A0A517R8D9</accession>
<dbReference type="Pfam" id="PF01408">
    <property type="entry name" value="GFO_IDH_MocA"/>
    <property type="match status" value="1"/>
</dbReference>
<dbReference type="PANTHER" id="PTHR43818">
    <property type="entry name" value="BCDNA.GH03377"/>
    <property type="match status" value="1"/>
</dbReference>
<feature type="domain" description="Gfo/Idh/MocA-like oxidoreductase N-terminal" evidence="1">
    <location>
        <begin position="43"/>
        <end position="171"/>
    </location>
</feature>
<dbReference type="Gene3D" id="3.30.360.10">
    <property type="entry name" value="Dihydrodipicolinate Reductase, domain 2"/>
    <property type="match status" value="1"/>
</dbReference>
<dbReference type="PANTHER" id="PTHR43818:SF5">
    <property type="entry name" value="OXIDOREDUCTASE FAMILY PROTEIN"/>
    <property type="match status" value="1"/>
</dbReference>
<sequence>MTEPTESNVSRREFIKTSATSGAAASLLAGAAKTRAAGANGRLRIGVIGAGNRGFNTLTKKLVKLRELGRNIDLVSVADVYSVHRQRFVDYIKEQTGVTPTTHVDHRELLGDKDIDAVVIATPDHWHARITLDALAAGKHVYCEKPMTHTVEEGAEVVAAWKASDRVMQVGVQSTSAPVWDMAREKIDAGLLGKVVQFQTECARNGKFGMSRHNLITKEMTPKTVDFRRFLGVDEGFHPDVPFDRELFGQWRCYWAFGYGMFSDLFVHRVTGMLKATGLRKPGRVVGGGGIFFEYDHRQVTDVASIIADFHEGVQGLVSSTMVSEERKLDHIIRGHNGLLLFDKSCSGNSGKCSFEFVPERPQVTLNSKLKPETFHAKTELDIVSTHCANWLDAIRSGKPTSVNNDPELAAAAVMLVNLAVRSYREGKVFHVDRAGKVSDGNSSWADGWEQLSKAEVKPRHVPGWHAGDTGSVMYPPEYQKLAGPWIDGKPPETS</sequence>
<dbReference type="Proteomes" id="UP000317171">
    <property type="component" value="Chromosome"/>
</dbReference>
<dbReference type="InterPro" id="IPR050463">
    <property type="entry name" value="Gfo/Idh/MocA_oxidrdct_glycsds"/>
</dbReference>
<dbReference type="EC" id="1.1.1.18" evidence="2"/>
<dbReference type="OrthoDB" id="9802794at2"/>
<evidence type="ECO:0000259" key="1">
    <source>
        <dbReference type="Pfam" id="PF01408"/>
    </source>
</evidence>
<proteinExistence type="predicted"/>
<organism evidence="2 3">
    <name type="scientific">Gimesia alba</name>
    <dbReference type="NCBI Taxonomy" id="2527973"/>
    <lineage>
        <taxon>Bacteria</taxon>
        <taxon>Pseudomonadati</taxon>
        <taxon>Planctomycetota</taxon>
        <taxon>Planctomycetia</taxon>
        <taxon>Planctomycetales</taxon>
        <taxon>Planctomycetaceae</taxon>
        <taxon>Gimesia</taxon>
    </lineage>
</organism>
<evidence type="ECO:0000313" key="3">
    <source>
        <dbReference type="Proteomes" id="UP000317171"/>
    </source>
</evidence>
<dbReference type="SUPFAM" id="SSF55347">
    <property type="entry name" value="Glyceraldehyde-3-phosphate dehydrogenase-like, C-terminal domain"/>
    <property type="match status" value="1"/>
</dbReference>
<keyword evidence="3" id="KW-1185">Reference proteome</keyword>
<dbReference type="AlphaFoldDB" id="A0A517R8D9"/>
<dbReference type="GO" id="GO:0050112">
    <property type="term" value="F:inositol 2-dehydrogenase (NAD+) activity"/>
    <property type="evidence" value="ECO:0007669"/>
    <property type="project" value="UniProtKB-EC"/>
</dbReference>